<accession>A0A9D1GDH9</accession>
<evidence type="ECO:0000313" key="3">
    <source>
        <dbReference type="Proteomes" id="UP000886833"/>
    </source>
</evidence>
<dbReference type="AlphaFoldDB" id="A0A9D1GDH9"/>
<organism evidence="2 3">
    <name type="scientific">Candidatus Onthousia faecipullorum</name>
    <dbReference type="NCBI Taxonomy" id="2840887"/>
    <lineage>
        <taxon>Bacteria</taxon>
        <taxon>Bacillati</taxon>
        <taxon>Bacillota</taxon>
        <taxon>Bacilli</taxon>
        <taxon>Candidatus Onthousia</taxon>
    </lineage>
</organism>
<protein>
    <submittedName>
        <fullName evidence="2">Uncharacterized protein</fullName>
    </submittedName>
</protein>
<dbReference type="EMBL" id="DVKQ01000090">
    <property type="protein sequence ID" value="HIT38179.1"/>
    <property type="molecule type" value="Genomic_DNA"/>
</dbReference>
<gene>
    <name evidence="2" type="ORF">IAB59_06880</name>
</gene>
<keyword evidence="1" id="KW-0812">Transmembrane</keyword>
<name>A0A9D1GDH9_9FIRM</name>
<comment type="caution">
    <text evidence="2">The sequence shown here is derived from an EMBL/GenBank/DDBJ whole genome shotgun (WGS) entry which is preliminary data.</text>
</comment>
<keyword evidence="1" id="KW-1133">Transmembrane helix</keyword>
<feature type="transmembrane region" description="Helical" evidence="1">
    <location>
        <begin position="12"/>
        <end position="35"/>
    </location>
</feature>
<reference evidence="2" key="1">
    <citation type="submission" date="2020-10" db="EMBL/GenBank/DDBJ databases">
        <authorList>
            <person name="Gilroy R."/>
        </authorList>
    </citation>
    <scope>NUCLEOTIDE SEQUENCE</scope>
    <source>
        <strain evidence="2">CHK195-26880</strain>
    </source>
</reference>
<evidence type="ECO:0000313" key="2">
    <source>
        <dbReference type="EMBL" id="HIT38179.1"/>
    </source>
</evidence>
<evidence type="ECO:0000256" key="1">
    <source>
        <dbReference type="SAM" id="Phobius"/>
    </source>
</evidence>
<reference evidence="2" key="2">
    <citation type="journal article" date="2021" name="PeerJ">
        <title>Extensive microbial diversity within the chicken gut microbiome revealed by metagenomics and culture.</title>
        <authorList>
            <person name="Gilroy R."/>
            <person name="Ravi A."/>
            <person name="Getino M."/>
            <person name="Pursley I."/>
            <person name="Horton D.L."/>
            <person name="Alikhan N.F."/>
            <person name="Baker D."/>
            <person name="Gharbi K."/>
            <person name="Hall N."/>
            <person name="Watson M."/>
            <person name="Adriaenssens E.M."/>
            <person name="Foster-Nyarko E."/>
            <person name="Jarju S."/>
            <person name="Secka A."/>
            <person name="Antonio M."/>
            <person name="Oren A."/>
            <person name="Chaudhuri R.R."/>
            <person name="La Ragione R."/>
            <person name="Hildebrand F."/>
            <person name="Pallen M.J."/>
        </authorList>
    </citation>
    <scope>NUCLEOTIDE SEQUENCE</scope>
    <source>
        <strain evidence="2">CHK195-26880</strain>
    </source>
</reference>
<proteinExistence type="predicted"/>
<keyword evidence="1" id="KW-0472">Membrane</keyword>
<sequence length="618" mass="67495">MKKLFLETSFSKIYMIVMIIITLLIVGGYFSYAMFTVSKEKSNAIRIVTGNLTYKLTVDGEESNTLTVGSKETKTFTVTLSNPNNRIARFNFYYVGSLPTDVTAGYVTGDGLNTPPVSIGINLEKADVSGSSNTYSIRVSNKSSSSATITLGVSVGLDYNDLTLPENGHLFEEIVMTGKVSDIVIDNLSSGSTYDDGIDTFITGEDPNNYIWYSGKLWRAVSVNNDTETTKLVTQWNISAINYSNGSTAFDGSYMEDWLNNTSVDGFLGNLRDYENFIVTNSVWDATMDDSELGSIKRPNGGTTVIAPVGLLNTYEYQSSNDGQTNSYLNNGLYWWTLTQSISSNIRSVGYYGDVSVYSALNAGGVRPSINLKSNVTIVDGDGTIDNPYRLMGDNDTNLSGTFLNTRYSGEYIRFGNDENNLYRIVSHENGSGTKIVSGEPLKSSEVFIKNVFGSNTIFSSENTIGSFLNNDYLNTGNGYLTDEDIAMIEDSTTWYLGTVGKGTSYKLAKYTDETGNTLTSSTTTSKVGLLRLGELMSGQFERYALKDENSSTGLTAIYWTLTPYTISYVRSVSSDGNSYGNNPSNSYSIRSSLNLKSNVVITSGTGTKSDPFEIALQ</sequence>
<dbReference type="Proteomes" id="UP000886833">
    <property type="component" value="Unassembled WGS sequence"/>
</dbReference>